<keyword evidence="4" id="KW-1185">Reference proteome</keyword>
<comment type="caution">
    <text evidence="3">The sequence shown here is derived from an EMBL/GenBank/DDBJ whole genome shotgun (WGS) entry which is preliminary data.</text>
</comment>
<dbReference type="EMBL" id="JAPFFF010000003">
    <property type="protein sequence ID" value="KAK8894362.1"/>
    <property type="molecule type" value="Genomic_DNA"/>
</dbReference>
<evidence type="ECO:0000256" key="2">
    <source>
        <dbReference type="SAM" id="Phobius"/>
    </source>
</evidence>
<feature type="transmembrane region" description="Helical" evidence="2">
    <location>
        <begin position="45"/>
        <end position="68"/>
    </location>
</feature>
<name>A0ABR2KVB0_9EUKA</name>
<accession>A0ABR2KVB0</accession>
<evidence type="ECO:0000313" key="3">
    <source>
        <dbReference type="EMBL" id="KAK8894362.1"/>
    </source>
</evidence>
<keyword evidence="2" id="KW-0472">Membrane</keyword>
<protein>
    <submittedName>
        <fullName evidence="3">Uncharacterized protein</fullName>
    </submittedName>
</protein>
<proteinExistence type="predicted"/>
<sequence length="117" mass="13592">MICLLPQLSRQISEGQNKVYISLSFDKIHWCESYPLNILQEENSYSILAILSIFSFIVVALSSIKMIFCDPMKKKDPFGRRKLPKKNPKAFSKEKRLDDNEDDPFIFNRKVLGSSFL</sequence>
<feature type="region of interest" description="Disordered" evidence="1">
    <location>
        <begin position="77"/>
        <end position="96"/>
    </location>
</feature>
<evidence type="ECO:0000313" key="4">
    <source>
        <dbReference type="Proteomes" id="UP001470230"/>
    </source>
</evidence>
<dbReference type="Proteomes" id="UP001470230">
    <property type="component" value="Unassembled WGS sequence"/>
</dbReference>
<organism evidence="3 4">
    <name type="scientific">Tritrichomonas musculus</name>
    <dbReference type="NCBI Taxonomy" id="1915356"/>
    <lineage>
        <taxon>Eukaryota</taxon>
        <taxon>Metamonada</taxon>
        <taxon>Parabasalia</taxon>
        <taxon>Tritrichomonadida</taxon>
        <taxon>Tritrichomonadidae</taxon>
        <taxon>Tritrichomonas</taxon>
    </lineage>
</organism>
<reference evidence="3 4" key="1">
    <citation type="submission" date="2024-04" db="EMBL/GenBank/DDBJ databases">
        <title>Tritrichomonas musculus Genome.</title>
        <authorList>
            <person name="Alves-Ferreira E."/>
            <person name="Grigg M."/>
            <person name="Lorenzi H."/>
            <person name="Galac M."/>
        </authorList>
    </citation>
    <scope>NUCLEOTIDE SEQUENCE [LARGE SCALE GENOMIC DNA]</scope>
    <source>
        <strain evidence="3 4">EAF2021</strain>
    </source>
</reference>
<evidence type="ECO:0000256" key="1">
    <source>
        <dbReference type="SAM" id="MobiDB-lite"/>
    </source>
</evidence>
<gene>
    <name evidence="3" type="ORF">M9Y10_022797</name>
</gene>
<keyword evidence="2" id="KW-1133">Transmembrane helix</keyword>
<keyword evidence="2" id="KW-0812">Transmembrane</keyword>